<evidence type="ECO:0000256" key="1">
    <source>
        <dbReference type="SAM" id="MobiDB-lite"/>
    </source>
</evidence>
<name>A0A8H3IT08_9LECA</name>
<feature type="region of interest" description="Disordered" evidence="1">
    <location>
        <begin position="207"/>
        <end position="255"/>
    </location>
</feature>
<keyword evidence="4" id="KW-1185">Reference proteome</keyword>
<dbReference type="Proteomes" id="UP000664169">
    <property type="component" value="Unassembled WGS sequence"/>
</dbReference>
<reference evidence="3" key="1">
    <citation type="submission" date="2021-03" db="EMBL/GenBank/DDBJ databases">
        <authorList>
            <person name="Tagirdzhanova G."/>
        </authorList>
    </citation>
    <scope>NUCLEOTIDE SEQUENCE</scope>
</reference>
<feature type="compositionally biased region" description="Polar residues" evidence="1">
    <location>
        <begin position="106"/>
        <end position="125"/>
    </location>
</feature>
<feature type="signal peptide" evidence="2">
    <location>
        <begin position="1"/>
        <end position="18"/>
    </location>
</feature>
<protein>
    <submittedName>
        <fullName evidence="3">Uncharacterized protein</fullName>
    </submittedName>
</protein>
<accession>A0A8H3IT08</accession>
<dbReference type="EMBL" id="CAJPDQ010000036">
    <property type="protein sequence ID" value="CAF9930743.1"/>
    <property type="molecule type" value="Genomic_DNA"/>
</dbReference>
<dbReference type="AlphaFoldDB" id="A0A8H3IT08"/>
<feature type="region of interest" description="Disordered" evidence="1">
    <location>
        <begin position="49"/>
        <end position="170"/>
    </location>
</feature>
<organism evidence="3 4">
    <name type="scientific">Gomphillus americanus</name>
    <dbReference type="NCBI Taxonomy" id="1940652"/>
    <lineage>
        <taxon>Eukaryota</taxon>
        <taxon>Fungi</taxon>
        <taxon>Dikarya</taxon>
        <taxon>Ascomycota</taxon>
        <taxon>Pezizomycotina</taxon>
        <taxon>Lecanoromycetes</taxon>
        <taxon>OSLEUM clade</taxon>
        <taxon>Ostropomycetidae</taxon>
        <taxon>Ostropales</taxon>
        <taxon>Graphidaceae</taxon>
        <taxon>Gomphilloideae</taxon>
        <taxon>Gomphillus</taxon>
    </lineage>
</organism>
<comment type="caution">
    <text evidence="3">The sequence shown here is derived from an EMBL/GenBank/DDBJ whole genome shotgun (WGS) entry which is preliminary data.</text>
</comment>
<evidence type="ECO:0000256" key="2">
    <source>
        <dbReference type="SAM" id="SignalP"/>
    </source>
</evidence>
<gene>
    <name evidence="3" type="ORF">GOMPHAMPRED_005722</name>
</gene>
<evidence type="ECO:0000313" key="3">
    <source>
        <dbReference type="EMBL" id="CAF9930743.1"/>
    </source>
</evidence>
<evidence type="ECO:0000313" key="4">
    <source>
        <dbReference type="Proteomes" id="UP000664169"/>
    </source>
</evidence>
<feature type="compositionally biased region" description="Low complexity" evidence="1">
    <location>
        <begin position="61"/>
        <end position="85"/>
    </location>
</feature>
<sequence>MRIQLILLMVGLIRLVAAGVVPQSQSEGLDEDVVVDHLDARRSREEQLQDRLSKRGSSLHPSVTKPKSSATTAAHKSSSSKVGSSLHLPDVVPKSSTRAADHKSSTSHLRPTKSASAAIPKSSTIAGGHKPSIIKPGIANKGKGTNDILSEQTSKGKLKPDPSLLGPQSKEFLKGPYGPMFDINNIGSSGRTGDQIDPIQAQLWSQQGATKNRGVPPGSKLHVQPKREVQTCSIGEGSNDECQRSDNSSNPPARHSLWSRFTSLVKRTIGAQSSVTGIIPQNNQPFSVEQLMVFNGQPGMIWLKQKGDITYCPTDDHHNIIGDFKIYVPSIFFTDMHNRKRCNEPCFLFWVSGGGQMYADRFAVGKPNFQRVLIAGQCNDCYPWEIQAEGAVIDLIAANLTVDWSRGLWGPTLALGTNEDFQKG</sequence>
<keyword evidence="2" id="KW-0732">Signal</keyword>
<feature type="chain" id="PRO_5034803895" evidence="2">
    <location>
        <begin position="19"/>
        <end position="424"/>
    </location>
</feature>
<proteinExistence type="predicted"/>